<dbReference type="EMBL" id="VSSQ01013461">
    <property type="protein sequence ID" value="MPM51542.1"/>
    <property type="molecule type" value="Genomic_DNA"/>
</dbReference>
<dbReference type="NCBIfam" id="NF005592">
    <property type="entry name" value="PRK07322.1"/>
    <property type="match status" value="1"/>
</dbReference>
<dbReference type="AlphaFoldDB" id="A0A645AEB3"/>
<sequence length="180" mass="19935">MKDIYELHLSGLTRNLKKVRVADDLVIASFVMLGDTELIERTAEDLYRKLPEGVDYLVCPEAKGIPLTHAIARRLGINYVIVRKSVKGYMENPVIEKVQSITTREPQVIVLDGLDAAKLENKKVCIVDDVVSTGGSLKALENLLSHVNCTVVAKVAVLLEEGGYDGKDVIYLEKLPVFKE</sequence>
<dbReference type="Gene3D" id="3.40.50.2020">
    <property type="match status" value="1"/>
</dbReference>
<accession>A0A645AEB3</accession>
<gene>
    <name evidence="2" type="primary">pyrE_35</name>
    <name evidence="2" type="ORF">SDC9_98291</name>
</gene>
<dbReference type="InterPro" id="IPR000836">
    <property type="entry name" value="PRTase_dom"/>
</dbReference>
<evidence type="ECO:0000313" key="2">
    <source>
        <dbReference type="EMBL" id="MPM51542.1"/>
    </source>
</evidence>
<keyword evidence="2" id="KW-0808">Transferase</keyword>
<keyword evidence="2" id="KW-0328">Glycosyltransferase</keyword>
<proteinExistence type="predicted"/>
<dbReference type="GO" id="GO:0004588">
    <property type="term" value="F:orotate phosphoribosyltransferase activity"/>
    <property type="evidence" value="ECO:0007669"/>
    <property type="project" value="UniProtKB-EC"/>
</dbReference>
<organism evidence="2">
    <name type="scientific">bioreactor metagenome</name>
    <dbReference type="NCBI Taxonomy" id="1076179"/>
    <lineage>
        <taxon>unclassified sequences</taxon>
        <taxon>metagenomes</taxon>
        <taxon>ecological metagenomes</taxon>
    </lineage>
</organism>
<name>A0A645AEB3_9ZZZZ</name>
<dbReference type="PANTHER" id="PTHR43218:SF1">
    <property type="entry name" value="PHOSPHORIBOSYLTRANSFERASE"/>
    <property type="match status" value="1"/>
</dbReference>
<dbReference type="EC" id="2.4.2.10" evidence="2"/>
<reference evidence="2" key="1">
    <citation type="submission" date="2019-08" db="EMBL/GenBank/DDBJ databases">
        <authorList>
            <person name="Kucharzyk K."/>
            <person name="Murdoch R.W."/>
            <person name="Higgins S."/>
            <person name="Loffler F."/>
        </authorList>
    </citation>
    <scope>NUCLEOTIDE SEQUENCE</scope>
</reference>
<feature type="domain" description="Phosphoribosyltransferase" evidence="1">
    <location>
        <begin position="38"/>
        <end position="164"/>
    </location>
</feature>
<protein>
    <submittedName>
        <fullName evidence="2">Orotate phosphoribosyltransferase</fullName>
        <ecNumber evidence="2">2.4.2.10</ecNumber>
    </submittedName>
</protein>
<dbReference type="CDD" id="cd06223">
    <property type="entry name" value="PRTases_typeI"/>
    <property type="match status" value="1"/>
</dbReference>
<dbReference type="SUPFAM" id="SSF53271">
    <property type="entry name" value="PRTase-like"/>
    <property type="match status" value="1"/>
</dbReference>
<dbReference type="InterPro" id="IPR029057">
    <property type="entry name" value="PRTase-like"/>
</dbReference>
<comment type="caution">
    <text evidence="2">The sequence shown here is derived from an EMBL/GenBank/DDBJ whole genome shotgun (WGS) entry which is preliminary data.</text>
</comment>
<dbReference type="Pfam" id="PF00156">
    <property type="entry name" value="Pribosyltran"/>
    <property type="match status" value="1"/>
</dbReference>
<dbReference type="PANTHER" id="PTHR43218">
    <property type="entry name" value="PHOSPHORIBOSYLTRANSFERASE-RELATED"/>
    <property type="match status" value="1"/>
</dbReference>
<evidence type="ECO:0000259" key="1">
    <source>
        <dbReference type="Pfam" id="PF00156"/>
    </source>
</evidence>